<name>A0A8H3A033_9AGAM</name>
<dbReference type="Proteomes" id="UP000663846">
    <property type="component" value="Unassembled WGS sequence"/>
</dbReference>
<evidence type="ECO:0000313" key="2">
    <source>
        <dbReference type="Proteomes" id="UP000663846"/>
    </source>
</evidence>
<accession>A0A8H3A033</accession>
<dbReference type="AlphaFoldDB" id="A0A8H3A033"/>
<organism evidence="1 2">
    <name type="scientific">Rhizoctonia solani</name>
    <dbReference type="NCBI Taxonomy" id="456999"/>
    <lineage>
        <taxon>Eukaryota</taxon>
        <taxon>Fungi</taxon>
        <taxon>Dikarya</taxon>
        <taxon>Basidiomycota</taxon>
        <taxon>Agaricomycotina</taxon>
        <taxon>Agaricomycetes</taxon>
        <taxon>Cantharellales</taxon>
        <taxon>Ceratobasidiaceae</taxon>
        <taxon>Rhizoctonia</taxon>
    </lineage>
</organism>
<dbReference type="CDD" id="cd02440">
    <property type="entry name" value="AdoMet_MTases"/>
    <property type="match status" value="1"/>
</dbReference>
<dbReference type="PANTHER" id="PTHR43591:SF24">
    <property type="entry name" value="2-METHOXY-6-POLYPRENYL-1,4-BENZOQUINOL METHYLASE, MITOCHONDRIAL"/>
    <property type="match status" value="1"/>
</dbReference>
<evidence type="ECO:0008006" key="3">
    <source>
        <dbReference type="Google" id="ProtNLM"/>
    </source>
</evidence>
<evidence type="ECO:0000313" key="1">
    <source>
        <dbReference type="EMBL" id="CAE6388069.1"/>
    </source>
</evidence>
<proteinExistence type="predicted"/>
<dbReference type="InterPro" id="IPR029063">
    <property type="entry name" value="SAM-dependent_MTases_sf"/>
</dbReference>
<dbReference type="SUPFAM" id="SSF53335">
    <property type="entry name" value="S-adenosyl-L-methionine-dependent methyltransferases"/>
    <property type="match status" value="1"/>
</dbReference>
<sequence length="360" mass="40605">MATHVWDDETEADVWMIEPGFSSKDTGLSSTYSSDSETTASSAETIQSIEAADYFRIEHGRAFPIYDNLPMSLPTDQGEMRRLKIQHMAIKKLVGDALDCLVEAHLAPSPDGRRKQVLDIRTQSGIWADEMAIKYPAVDIKSIDVAPTVAHYPRHNLHYEVYDIHAGVLEQTGAFDIVNATHTVDMTKDWTSLLQEMHRVLRPGGLLIFGEWCPRLTLPGEDKPALHGPAHHSARFMEMYRSAIAASGVLLEVNSKIDGWLRPDSGLWPAQTHSGFYDIVHEVRESPLNSLWHLDPKMQEIGMLSAMNFCEFVASAQPLLLSYGISETEYEEWVEDIRREIRDPLNSAVIKYHFVTAFKL</sequence>
<gene>
    <name evidence="1" type="ORF">RDB_LOCUS41180</name>
</gene>
<reference evidence="1" key="1">
    <citation type="submission" date="2021-01" db="EMBL/GenBank/DDBJ databases">
        <authorList>
            <person name="Kaushik A."/>
        </authorList>
    </citation>
    <scope>NUCLEOTIDE SEQUENCE</scope>
    <source>
        <strain evidence="1">AG1-1C</strain>
    </source>
</reference>
<protein>
    <recommendedName>
        <fullName evidence="3">Methyltransferase type 11 domain-containing protein</fullName>
    </recommendedName>
</protein>
<dbReference type="Gene3D" id="3.40.50.150">
    <property type="entry name" value="Vaccinia Virus protein VP39"/>
    <property type="match status" value="1"/>
</dbReference>
<dbReference type="EMBL" id="CAJMWS010000270">
    <property type="protein sequence ID" value="CAE6388069.1"/>
    <property type="molecule type" value="Genomic_DNA"/>
</dbReference>
<dbReference type="PANTHER" id="PTHR43591">
    <property type="entry name" value="METHYLTRANSFERASE"/>
    <property type="match status" value="1"/>
</dbReference>
<dbReference type="GO" id="GO:0008168">
    <property type="term" value="F:methyltransferase activity"/>
    <property type="evidence" value="ECO:0007669"/>
    <property type="project" value="TreeGrafter"/>
</dbReference>
<dbReference type="Pfam" id="PF13489">
    <property type="entry name" value="Methyltransf_23"/>
    <property type="match status" value="1"/>
</dbReference>
<comment type="caution">
    <text evidence="1">The sequence shown here is derived from an EMBL/GenBank/DDBJ whole genome shotgun (WGS) entry which is preliminary data.</text>
</comment>